<dbReference type="SUPFAM" id="SSF52091">
    <property type="entry name" value="SpoIIaa-like"/>
    <property type="match status" value="1"/>
</dbReference>
<keyword evidence="4" id="KW-1185">Reference proteome</keyword>
<dbReference type="PROSITE" id="PS50801">
    <property type="entry name" value="STAS"/>
    <property type="match status" value="1"/>
</dbReference>
<dbReference type="KEGG" id="slac:SKTS_00980"/>
<feature type="compositionally biased region" description="Low complexity" evidence="1">
    <location>
        <begin position="23"/>
        <end position="43"/>
    </location>
</feature>
<evidence type="ECO:0000259" key="2">
    <source>
        <dbReference type="PROSITE" id="PS50801"/>
    </source>
</evidence>
<dbReference type="InterPro" id="IPR058548">
    <property type="entry name" value="MlaB-like_STAS"/>
</dbReference>
<reference evidence="4" key="1">
    <citation type="submission" date="2020-03" db="EMBL/GenBank/DDBJ databases">
        <title>Complete genome sequence of sulfur-oxidizing bacterium skT11.</title>
        <authorList>
            <person name="Kanda M."/>
            <person name="Kojima H."/>
            <person name="Fukui M."/>
        </authorList>
    </citation>
    <scope>NUCLEOTIDE SEQUENCE [LARGE SCALE GENOMIC DNA]</scope>
    <source>
        <strain evidence="4">skT11</strain>
    </source>
</reference>
<sequence length="395" mass="43190">MFSFLRKSKQAEATPAPVPKKPAPSAAATVPQEPQLASPLAAPAAASQPGEEIVVFESISAEAGSAVEEAAVYYANNMADQALATLSQYLQDYPEKKEMQPWLMLFDLYQVQNNKPAFDELSMQFVVKFERSAPIWKMPATPAATRKIDTAQKEILALGSKLAISPELEKLCLLAQSANEARVDVRDVASVELSGCKLMQEGLSACRKKGKLLQLVGVEHLIDVVKEQIVADGHGTEDRLAWLLLFELYQWLGKEAEYEDLAIEYAVNFEISPPAWEAVKPAQVAAQAKPQTSDQTAAGSETGESFAMRGVISESSQSQLQDLSNYAADKQEVRINLAEVTRVDFVAVGNFMSALINLTQAGKKILILDANEMVQALFLMMGMSEFATLIRKKSR</sequence>
<dbReference type="EMBL" id="AP022853">
    <property type="protein sequence ID" value="BCB25212.1"/>
    <property type="molecule type" value="Genomic_DNA"/>
</dbReference>
<dbReference type="Gene3D" id="3.30.750.24">
    <property type="entry name" value="STAS domain"/>
    <property type="match status" value="1"/>
</dbReference>
<organism evidence="3 4">
    <name type="scientific">Sulfurimicrobium lacus</name>
    <dbReference type="NCBI Taxonomy" id="2715678"/>
    <lineage>
        <taxon>Bacteria</taxon>
        <taxon>Pseudomonadati</taxon>
        <taxon>Pseudomonadota</taxon>
        <taxon>Betaproteobacteria</taxon>
        <taxon>Nitrosomonadales</taxon>
        <taxon>Sulfuricellaceae</taxon>
        <taxon>Sulfurimicrobium</taxon>
    </lineage>
</organism>
<dbReference type="InterPro" id="IPR002645">
    <property type="entry name" value="STAS_dom"/>
</dbReference>
<evidence type="ECO:0000313" key="4">
    <source>
        <dbReference type="Proteomes" id="UP000502260"/>
    </source>
</evidence>
<evidence type="ECO:0000256" key="1">
    <source>
        <dbReference type="SAM" id="MobiDB-lite"/>
    </source>
</evidence>
<evidence type="ECO:0000313" key="3">
    <source>
        <dbReference type="EMBL" id="BCB25212.1"/>
    </source>
</evidence>
<dbReference type="RefSeq" id="WP_173058780.1">
    <property type="nucleotide sequence ID" value="NZ_AP022853.1"/>
</dbReference>
<dbReference type="InterPro" id="IPR036513">
    <property type="entry name" value="STAS_dom_sf"/>
</dbReference>
<protein>
    <recommendedName>
        <fullName evidence="2">STAS domain-containing protein</fullName>
    </recommendedName>
</protein>
<feature type="domain" description="STAS" evidence="2">
    <location>
        <begin position="306"/>
        <end position="395"/>
    </location>
</feature>
<gene>
    <name evidence="3" type="ORF">SKTS_00980</name>
</gene>
<feature type="region of interest" description="Disordered" evidence="1">
    <location>
        <begin position="1"/>
        <end position="43"/>
    </location>
</feature>
<name>A0A6F8V8B7_9PROT</name>
<dbReference type="Proteomes" id="UP000502260">
    <property type="component" value="Chromosome"/>
</dbReference>
<dbReference type="AlphaFoldDB" id="A0A6F8V8B7"/>
<accession>A0A6F8V8B7</accession>
<proteinExistence type="predicted"/>
<dbReference type="Pfam" id="PF13466">
    <property type="entry name" value="STAS_2"/>
    <property type="match status" value="1"/>
</dbReference>